<dbReference type="InterPro" id="IPR051533">
    <property type="entry name" value="WaaL-like"/>
</dbReference>
<feature type="transmembrane region" description="Helical" evidence="5">
    <location>
        <begin position="238"/>
        <end position="255"/>
    </location>
</feature>
<evidence type="ECO:0000313" key="7">
    <source>
        <dbReference type="EMBL" id="ABW66500.1"/>
    </source>
</evidence>
<dbReference type="OrthoDB" id="177765at2"/>
<dbReference type="Pfam" id="PF04932">
    <property type="entry name" value="Wzy_C"/>
    <property type="match status" value="1"/>
</dbReference>
<dbReference type="InterPro" id="IPR007016">
    <property type="entry name" value="O-antigen_ligase-rel_domated"/>
</dbReference>
<dbReference type="GO" id="GO:0016020">
    <property type="term" value="C:membrane"/>
    <property type="evidence" value="ECO:0007669"/>
    <property type="project" value="UniProtKB-SubCell"/>
</dbReference>
<evidence type="ECO:0000313" key="8">
    <source>
        <dbReference type="Proteomes" id="UP000008561"/>
    </source>
</evidence>
<dbReference type="KEGG" id="dol:Dole_0690"/>
<proteinExistence type="predicted"/>
<evidence type="ECO:0000256" key="1">
    <source>
        <dbReference type="ARBA" id="ARBA00004141"/>
    </source>
</evidence>
<dbReference type="Proteomes" id="UP000008561">
    <property type="component" value="Chromosome"/>
</dbReference>
<dbReference type="PANTHER" id="PTHR37422:SF23">
    <property type="entry name" value="TEICHURONIC ACID BIOSYNTHESIS PROTEIN TUAE"/>
    <property type="match status" value="1"/>
</dbReference>
<evidence type="ECO:0000256" key="2">
    <source>
        <dbReference type="ARBA" id="ARBA00022692"/>
    </source>
</evidence>
<feature type="transmembrane region" description="Helical" evidence="5">
    <location>
        <begin position="116"/>
        <end position="133"/>
    </location>
</feature>
<organism evidence="7 8">
    <name type="scientific">Desulfosudis oleivorans (strain DSM 6200 / JCM 39069 / Hxd3)</name>
    <name type="common">Desulfococcus oleovorans</name>
    <dbReference type="NCBI Taxonomy" id="96561"/>
    <lineage>
        <taxon>Bacteria</taxon>
        <taxon>Pseudomonadati</taxon>
        <taxon>Thermodesulfobacteriota</taxon>
        <taxon>Desulfobacteria</taxon>
        <taxon>Desulfobacterales</taxon>
        <taxon>Desulfosudaceae</taxon>
        <taxon>Desulfosudis</taxon>
    </lineage>
</organism>
<dbReference type="RefSeq" id="WP_012174119.1">
    <property type="nucleotide sequence ID" value="NC_009943.1"/>
</dbReference>
<name>A8ZUT7_DESOH</name>
<feature type="transmembrane region" description="Helical" evidence="5">
    <location>
        <begin position="31"/>
        <end position="48"/>
    </location>
</feature>
<dbReference type="AlphaFoldDB" id="A8ZUT7"/>
<accession>A8ZUT7</accession>
<protein>
    <recommendedName>
        <fullName evidence="6">O-antigen ligase-related domain-containing protein</fullName>
    </recommendedName>
</protein>
<evidence type="ECO:0000256" key="3">
    <source>
        <dbReference type="ARBA" id="ARBA00022989"/>
    </source>
</evidence>
<feature type="transmembrane region" description="Helical" evidence="5">
    <location>
        <begin position="145"/>
        <end position="164"/>
    </location>
</feature>
<keyword evidence="2 5" id="KW-0812">Transmembrane</keyword>
<dbReference type="HOGENOM" id="CLU_596809_0_0_7"/>
<feature type="transmembrane region" description="Helical" evidence="5">
    <location>
        <begin position="403"/>
        <end position="422"/>
    </location>
</feature>
<comment type="subcellular location">
    <subcellularLocation>
        <location evidence="1">Membrane</location>
        <topology evidence="1">Multi-pass membrane protein</topology>
    </subcellularLocation>
</comment>
<sequence>MFNDSRITFLVFLTVAYPAWARGGTPPAWLPPLAAFAVLLLFMTWANFRVRPVPAAPRPAKDQVLYGWAVLLMLAAVQWLNAGRYPVPGSSGQWAYTLPPVPFLPGAVTPEDGRMVLIWFLAAAAVILAVRYGPARPDLLKRLAWLIPVNAHLLVAIGLVQRAFDAQSVYGLIPMEGPFFAAFGYVNHAGTFFMVLFFWTAGWALYYRQRRRPKAALAWALLLVPCLVAVHATSCRAAILMIWITVVAALLVWVVRQSFRMTAKKRGLALVLTIILLASVWVGAVGPDAGPATRAAQSAKTWLAAADGTLAGQWTDRAWQVKSAWRIFLDYPLLGAGGNSYQYFAPLYIKPGEAPRRHLPGRAFVHNDPVQFLSEFGLAGAGCMIAVLAGLFAPIVRQRKKVPLFLSVPLIGVFFAGLHSLIDLPFRCPAVLVFVAVIPALAGRYAVLQAESIPPVHH</sequence>
<evidence type="ECO:0000256" key="4">
    <source>
        <dbReference type="ARBA" id="ARBA00023136"/>
    </source>
</evidence>
<reference evidence="7 8" key="1">
    <citation type="submission" date="2007-10" db="EMBL/GenBank/DDBJ databases">
        <title>Complete sequence of Desulfococcus oleovorans Hxd3.</title>
        <authorList>
            <consortium name="US DOE Joint Genome Institute"/>
            <person name="Copeland A."/>
            <person name="Lucas S."/>
            <person name="Lapidus A."/>
            <person name="Barry K."/>
            <person name="Glavina del Rio T."/>
            <person name="Dalin E."/>
            <person name="Tice H."/>
            <person name="Pitluck S."/>
            <person name="Kiss H."/>
            <person name="Brettin T."/>
            <person name="Bruce D."/>
            <person name="Detter J.C."/>
            <person name="Han C."/>
            <person name="Schmutz J."/>
            <person name="Larimer F."/>
            <person name="Land M."/>
            <person name="Hauser L."/>
            <person name="Kyrpides N."/>
            <person name="Kim E."/>
            <person name="Wawrik B."/>
            <person name="Richardson P."/>
        </authorList>
    </citation>
    <scope>NUCLEOTIDE SEQUENCE [LARGE SCALE GENOMIC DNA]</scope>
    <source>
        <strain evidence="8">DSM 6200 / JCM 39069 / Hxd3</strain>
    </source>
</reference>
<feature type="domain" description="O-antigen ligase-related" evidence="6">
    <location>
        <begin position="222"/>
        <end position="383"/>
    </location>
</feature>
<feature type="transmembrane region" description="Helical" evidence="5">
    <location>
        <begin position="184"/>
        <end position="206"/>
    </location>
</feature>
<keyword evidence="4 5" id="KW-0472">Membrane</keyword>
<feature type="transmembrane region" description="Helical" evidence="5">
    <location>
        <begin position="428"/>
        <end position="447"/>
    </location>
</feature>
<keyword evidence="8" id="KW-1185">Reference proteome</keyword>
<gene>
    <name evidence="7" type="ordered locus">Dole_0690</name>
</gene>
<feature type="transmembrane region" description="Helical" evidence="5">
    <location>
        <begin position="267"/>
        <end position="284"/>
    </location>
</feature>
<feature type="transmembrane region" description="Helical" evidence="5">
    <location>
        <begin position="215"/>
        <end position="232"/>
    </location>
</feature>
<feature type="transmembrane region" description="Helical" evidence="5">
    <location>
        <begin position="376"/>
        <end position="396"/>
    </location>
</feature>
<dbReference type="STRING" id="96561.Dole_0690"/>
<evidence type="ECO:0000256" key="5">
    <source>
        <dbReference type="SAM" id="Phobius"/>
    </source>
</evidence>
<dbReference type="PANTHER" id="PTHR37422">
    <property type="entry name" value="TEICHURONIC ACID BIOSYNTHESIS PROTEIN TUAE"/>
    <property type="match status" value="1"/>
</dbReference>
<evidence type="ECO:0000259" key="6">
    <source>
        <dbReference type="Pfam" id="PF04932"/>
    </source>
</evidence>
<keyword evidence="3 5" id="KW-1133">Transmembrane helix</keyword>
<feature type="transmembrane region" description="Helical" evidence="5">
    <location>
        <begin position="64"/>
        <end position="82"/>
    </location>
</feature>
<dbReference type="EMBL" id="CP000859">
    <property type="protein sequence ID" value="ABW66500.1"/>
    <property type="molecule type" value="Genomic_DNA"/>
</dbReference>
<dbReference type="eggNOG" id="COG3307">
    <property type="taxonomic scope" value="Bacteria"/>
</dbReference>